<feature type="compositionally biased region" description="Low complexity" evidence="8">
    <location>
        <begin position="381"/>
        <end position="403"/>
    </location>
</feature>
<feature type="compositionally biased region" description="Polar residues" evidence="8">
    <location>
        <begin position="232"/>
        <end position="254"/>
    </location>
</feature>
<gene>
    <name evidence="9" type="ORF">B0A50_07771</name>
</gene>
<evidence type="ECO:0000256" key="7">
    <source>
        <dbReference type="ARBA" id="ARBA00031259"/>
    </source>
</evidence>
<proteinExistence type="inferred from homology"/>
<keyword evidence="6" id="KW-0539">Nucleus</keyword>
<dbReference type="PANTHER" id="PTHR13104">
    <property type="entry name" value="MED-6-RELATED"/>
    <property type="match status" value="1"/>
</dbReference>
<dbReference type="InterPro" id="IPR007018">
    <property type="entry name" value="Mediator_Med6"/>
</dbReference>
<keyword evidence="4" id="KW-0805">Transcription regulation</keyword>
<dbReference type="OrthoDB" id="344220at2759"/>
<keyword evidence="5" id="KW-0804">Transcription</keyword>
<evidence type="ECO:0000313" key="9">
    <source>
        <dbReference type="EMBL" id="TKA22678.1"/>
    </source>
</evidence>
<evidence type="ECO:0000256" key="1">
    <source>
        <dbReference type="ARBA" id="ARBA00004123"/>
    </source>
</evidence>
<dbReference type="Gene3D" id="3.10.450.580">
    <property type="entry name" value="Mediator complex, subunit Med6"/>
    <property type="match status" value="1"/>
</dbReference>
<feature type="region of interest" description="Disordered" evidence="8">
    <location>
        <begin position="304"/>
        <end position="403"/>
    </location>
</feature>
<evidence type="ECO:0000256" key="6">
    <source>
        <dbReference type="ARBA" id="ARBA00023242"/>
    </source>
</evidence>
<reference evidence="9 10" key="1">
    <citation type="submission" date="2017-03" db="EMBL/GenBank/DDBJ databases">
        <title>Genomes of endolithic fungi from Antarctica.</title>
        <authorList>
            <person name="Coleine C."/>
            <person name="Masonjones S."/>
            <person name="Stajich J.E."/>
        </authorList>
    </citation>
    <scope>NUCLEOTIDE SEQUENCE [LARGE SCALE GENOMIC DNA]</scope>
    <source>
        <strain evidence="9 10">CCFEE 6315</strain>
    </source>
</reference>
<dbReference type="InterPro" id="IPR038566">
    <property type="entry name" value="Mediator_Med6_sf"/>
</dbReference>
<evidence type="ECO:0000256" key="3">
    <source>
        <dbReference type="ARBA" id="ARBA00020634"/>
    </source>
</evidence>
<dbReference type="GO" id="GO:0016592">
    <property type="term" value="C:mediator complex"/>
    <property type="evidence" value="ECO:0007669"/>
    <property type="project" value="InterPro"/>
</dbReference>
<comment type="subcellular location">
    <subcellularLocation>
        <location evidence="1">Nucleus</location>
    </subcellularLocation>
</comment>
<feature type="compositionally biased region" description="Polar residues" evidence="8">
    <location>
        <begin position="198"/>
        <end position="216"/>
    </location>
</feature>
<organism evidence="9 10">
    <name type="scientific">Salinomyces thailandicus</name>
    <dbReference type="NCBI Taxonomy" id="706561"/>
    <lineage>
        <taxon>Eukaryota</taxon>
        <taxon>Fungi</taxon>
        <taxon>Dikarya</taxon>
        <taxon>Ascomycota</taxon>
        <taxon>Pezizomycotina</taxon>
        <taxon>Dothideomycetes</taxon>
        <taxon>Dothideomycetidae</taxon>
        <taxon>Mycosphaerellales</taxon>
        <taxon>Teratosphaeriaceae</taxon>
        <taxon>Salinomyces</taxon>
    </lineage>
</organism>
<comment type="similarity">
    <text evidence="2">Belongs to the Mediator complex subunit 6 family.</text>
</comment>
<dbReference type="GO" id="GO:0006357">
    <property type="term" value="P:regulation of transcription by RNA polymerase II"/>
    <property type="evidence" value="ECO:0007669"/>
    <property type="project" value="InterPro"/>
</dbReference>
<dbReference type="EMBL" id="NAJL01000068">
    <property type="protein sequence ID" value="TKA22678.1"/>
    <property type="molecule type" value="Genomic_DNA"/>
</dbReference>
<evidence type="ECO:0000256" key="2">
    <source>
        <dbReference type="ARBA" id="ARBA00007526"/>
    </source>
</evidence>
<comment type="caution">
    <text evidence="9">The sequence shown here is derived from an EMBL/GenBank/DDBJ whole genome shotgun (WGS) entry which is preliminary data.</text>
</comment>
<evidence type="ECO:0000313" key="10">
    <source>
        <dbReference type="Proteomes" id="UP000308549"/>
    </source>
</evidence>
<sequence>MARPPEPLDEQVSRRPDVLDWWLNASDNGLAFPRYPMEERFIHRYFSETPFFDWTSKEGLIISQAGGDWNTFAKVNDRAAFEALLRQRPGVEYGVVGDAVQIPGAPEGVRMAKHGVWVVRKVDRMESEGRGRGGRSEEAYGRTELLGTYYVVGENVYMAPSIGDVVGNRLLSAATSLERYFEKVAALPSFSPTSGYSYLPQAQQKNSGTASVTASPARSREGSVAPGADMQTLRSRSGSLIPDSQSDSGPKTSSARTQDARLLAQALQLSIQFGDEYTDENPMQGEPGAFKFTSSTAAVKKRKADEEAATAAQKAKEAAAMATPVGSPSPVVKEEKEKVKVSAPTPPAVFSDAKTGQGAAAGKLRKEERKKRKKSKGGIGTSPTTPVSGTGSTPGSAVTGAAG</sequence>
<dbReference type="AlphaFoldDB" id="A0A4U0TL66"/>
<dbReference type="Pfam" id="PF04934">
    <property type="entry name" value="Med6"/>
    <property type="match status" value="1"/>
</dbReference>
<keyword evidence="10" id="KW-1185">Reference proteome</keyword>
<name>A0A4U0TL66_9PEZI</name>
<accession>A0A4U0TL66</accession>
<dbReference type="Proteomes" id="UP000308549">
    <property type="component" value="Unassembled WGS sequence"/>
</dbReference>
<protein>
    <recommendedName>
        <fullName evidence="3">Mediator of RNA polymerase II transcription subunit 6</fullName>
    </recommendedName>
    <alternativeName>
        <fullName evidence="7">Mediator complex subunit 6</fullName>
    </alternativeName>
</protein>
<feature type="compositionally biased region" description="Low complexity" evidence="8">
    <location>
        <begin position="309"/>
        <end position="322"/>
    </location>
</feature>
<evidence type="ECO:0000256" key="8">
    <source>
        <dbReference type="SAM" id="MobiDB-lite"/>
    </source>
</evidence>
<evidence type="ECO:0000256" key="5">
    <source>
        <dbReference type="ARBA" id="ARBA00023163"/>
    </source>
</evidence>
<feature type="region of interest" description="Disordered" evidence="8">
    <location>
        <begin position="198"/>
        <end position="257"/>
    </location>
</feature>
<evidence type="ECO:0000256" key="4">
    <source>
        <dbReference type="ARBA" id="ARBA00023015"/>
    </source>
</evidence>
<dbReference type="GO" id="GO:0003712">
    <property type="term" value="F:transcription coregulator activity"/>
    <property type="evidence" value="ECO:0007669"/>
    <property type="project" value="InterPro"/>
</dbReference>